<evidence type="ECO:0000313" key="4">
    <source>
        <dbReference type="EMBL" id="THW58943.1"/>
    </source>
</evidence>
<proteinExistence type="predicted"/>
<gene>
    <name evidence="4" type="ORF">D6D20_06888</name>
</gene>
<dbReference type="InterPro" id="IPR013761">
    <property type="entry name" value="SAM/pointed_sf"/>
</dbReference>
<dbReference type="Proteomes" id="UP000310421">
    <property type="component" value="Unassembled WGS sequence"/>
</dbReference>
<dbReference type="SUPFAM" id="SSF50729">
    <property type="entry name" value="PH domain-like"/>
    <property type="match status" value="1"/>
</dbReference>
<dbReference type="CDD" id="cd09535">
    <property type="entry name" value="SAM_BOI-like_fungal"/>
    <property type="match status" value="1"/>
</dbReference>
<sequence length="810" mass="90424">MVVKLAMTHAVHVGVQGSQPQTLRTPFSTPSKTSYARPISEATEIYETDVDDDESLFEENSPKPSFDSVSDSRIFVLHLDTDTAQFDSRRRSQTTVSSFEEALTPRSDIQFERSGPFTVYGKPVEGPKGPHLFRASQSSAEFAFDYALQMSPLFPKTMDLPPQATIASPQEFAFSPQDLYVPGLDAVLQSPSPYSIERWTTEDVLNWMLETGLPHEVVDKFEKHDINGTILVELEFENLKELEIESFGKRHQLWNAVQNLRGGERGPSPVPTPFQDISRPPTNIRSKSDGDIPREALPALSLEDDMTPVTPVRHKKRRGRKNRHHDDIITPAESVSIVAIEQLMPREHNCPKGENCPKWRKQQRLFARIRDQQGWPISPDHGGQILITGDPGNAATAYKVLENVHRHQEASPSTGAATRPVSENMPPSIVASSDLLGPGQLPAFALHENMLSQVQSRDPQENVKQFLNFQHVGQAQVEAPPTPPLDTFPANGFEMFPPLHQQAYPSLRRPSLTQEPHENLKHLPKLAIPRSASANPWLGRPNVFSPAETIMSPCRSAAASPGGNQIYRHGTPASEMDVPVTAVPLGPISRDTSQSVPPNMQYREHTRTEFRRQPSHQLPALDENAVFSPTTAIQRSPSRLIHVVDKAKQKEMKKAHMQATYGTDVSHAGYMKKRKTKLLRHEWQNAHFRLHGTQLAMHESNRLSALMLDSIDVDDYSVACASTPSNNKITAALKNLKLGDKKKDLDSAAAFSFQLVPSGNDRVKLAHGKTHHFAVTNSNERIDWMRELMLAKALRQKHSGFEVEHNGEKA</sequence>
<dbReference type="Gene3D" id="1.10.150.50">
    <property type="entry name" value="Transcription Factor, Ets-1"/>
    <property type="match status" value="1"/>
</dbReference>
<dbReference type="Pfam" id="PF07647">
    <property type="entry name" value="SAM_2"/>
    <property type="match status" value="1"/>
</dbReference>
<organism evidence="4 5">
    <name type="scientific">Aureobasidium pullulans</name>
    <name type="common">Black yeast</name>
    <name type="synonym">Pullularia pullulans</name>
    <dbReference type="NCBI Taxonomy" id="5580"/>
    <lineage>
        <taxon>Eukaryota</taxon>
        <taxon>Fungi</taxon>
        <taxon>Dikarya</taxon>
        <taxon>Ascomycota</taxon>
        <taxon>Pezizomycotina</taxon>
        <taxon>Dothideomycetes</taxon>
        <taxon>Dothideomycetidae</taxon>
        <taxon>Dothideales</taxon>
        <taxon>Saccotheciaceae</taxon>
        <taxon>Aureobasidium</taxon>
    </lineage>
</organism>
<name>A0A4S8YXU8_AURPU</name>
<dbReference type="SUPFAM" id="SSF47769">
    <property type="entry name" value="SAM/Pointed domain"/>
    <property type="match status" value="1"/>
</dbReference>
<dbReference type="PROSITE" id="PS50003">
    <property type="entry name" value="PH_DOMAIN"/>
    <property type="match status" value="1"/>
</dbReference>
<evidence type="ECO:0000313" key="5">
    <source>
        <dbReference type="Proteomes" id="UP000310421"/>
    </source>
</evidence>
<reference evidence="4 5" key="1">
    <citation type="submission" date="2018-10" db="EMBL/GenBank/DDBJ databases">
        <title>Fifty Aureobasidium pullulans genomes reveal a recombining polyextremotolerant generalist.</title>
        <authorList>
            <person name="Gostincar C."/>
            <person name="Turk M."/>
            <person name="Zajc J."/>
            <person name="Gunde-Cimerman N."/>
        </authorList>
    </citation>
    <scope>NUCLEOTIDE SEQUENCE [LARGE SCALE GENOMIC DNA]</scope>
    <source>
        <strain evidence="4 5">EXF-10751</strain>
    </source>
</reference>
<dbReference type="EMBL" id="QZAN01000086">
    <property type="protein sequence ID" value="THW58943.1"/>
    <property type="molecule type" value="Genomic_DNA"/>
</dbReference>
<evidence type="ECO:0000259" key="3">
    <source>
        <dbReference type="PROSITE" id="PS50105"/>
    </source>
</evidence>
<dbReference type="InterPro" id="IPR001849">
    <property type="entry name" value="PH_domain"/>
</dbReference>
<dbReference type="InterPro" id="IPR011993">
    <property type="entry name" value="PH-like_dom_sf"/>
</dbReference>
<feature type="domain" description="SAM" evidence="3">
    <location>
        <begin position="199"/>
        <end position="263"/>
    </location>
</feature>
<feature type="domain" description="PH" evidence="2">
    <location>
        <begin position="664"/>
        <end position="793"/>
    </location>
</feature>
<dbReference type="SMART" id="SM00233">
    <property type="entry name" value="PH"/>
    <property type="match status" value="1"/>
</dbReference>
<protein>
    <recommendedName>
        <fullName evidence="6">SAM and PH domain-containing protein</fullName>
    </recommendedName>
</protein>
<evidence type="ECO:0000256" key="1">
    <source>
        <dbReference type="SAM" id="MobiDB-lite"/>
    </source>
</evidence>
<dbReference type="InterPro" id="IPR001660">
    <property type="entry name" value="SAM"/>
</dbReference>
<evidence type="ECO:0000259" key="2">
    <source>
        <dbReference type="PROSITE" id="PS50003"/>
    </source>
</evidence>
<feature type="region of interest" description="Disordered" evidence="1">
    <location>
        <begin position="261"/>
        <end position="292"/>
    </location>
</feature>
<comment type="caution">
    <text evidence="4">The sequence shown here is derived from an EMBL/GenBank/DDBJ whole genome shotgun (WGS) entry which is preliminary data.</text>
</comment>
<dbReference type="AlphaFoldDB" id="A0A4S8YXU8"/>
<evidence type="ECO:0008006" key="6">
    <source>
        <dbReference type="Google" id="ProtNLM"/>
    </source>
</evidence>
<dbReference type="PROSITE" id="PS50105">
    <property type="entry name" value="SAM_DOMAIN"/>
    <property type="match status" value="1"/>
</dbReference>
<dbReference type="Pfam" id="PF00169">
    <property type="entry name" value="PH"/>
    <property type="match status" value="1"/>
</dbReference>
<dbReference type="Gene3D" id="2.30.29.30">
    <property type="entry name" value="Pleckstrin-homology domain (PH domain)/Phosphotyrosine-binding domain (PTB)"/>
    <property type="match status" value="1"/>
</dbReference>
<accession>A0A4S8YXU8</accession>
<dbReference type="SMART" id="SM00454">
    <property type="entry name" value="SAM"/>
    <property type="match status" value="1"/>
</dbReference>